<comment type="caution">
    <text evidence="2">The sequence shown here is derived from an EMBL/GenBank/DDBJ whole genome shotgun (WGS) entry which is preliminary data.</text>
</comment>
<reference evidence="2 3" key="1">
    <citation type="submission" date="2023-08" db="EMBL/GenBank/DDBJ databases">
        <title>Black Yeasts Isolated from many extreme environments.</title>
        <authorList>
            <person name="Coleine C."/>
            <person name="Stajich J.E."/>
            <person name="Selbmann L."/>
        </authorList>
    </citation>
    <scope>NUCLEOTIDE SEQUENCE [LARGE SCALE GENOMIC DNA]</scope>
    <source>
        <strain evidence="2 3">CCFEE 5885</strain>
    </source>
</reference>
<evidence type="ECO:0000313" key="3">
    <source>
        <dbReference type="Proteomes" id="UP001345013"/>
    </source>
</evidence>
<name>A0ABR0K273_9EURO</name>
<feature type="region of interest" description="Disordered" evidence="1">
    <location>
        <begin position="1128"/>
        <end position="1154"/>
    </location>
</feature>
<organism evidence="2 3">
    <name type="scientific">Lithohypha guttulata</name>
    <dbReference type="NCBI Taxonomy" id="1690604"/>
    <lineage>
        <taxon>Eukaryota</taxon>
        <taxon>Fungi</taxon>
        <taxon>Dikarya</taxon>
        <taxon>Ascomycota</taxon>
        <taxon>Pezizomycotina</taxon>
        <taxon>Eurotiomycetes</taxon>
        <taxon>Chaetothyriomycetidae</taxon>
        <taxon>Chaetothyriales</taxon>
        <taxon>Trichomeriaceae</taxon>
        <taxon>Lithohypha</taxon>
    </lineage>
</organism>
<dbReference type="Proteomes" id="UP001345013">
    <property type="component" value="Unassembled WGS sequence"/>
</dbReference>
<proteinExistence type="predicted"/>
<gene>
    <name evidence="2" type="ORF">LTR24_007893</name>
</gene>
<dbReference type="PANTHER" id="PTHR42064">
    <property type="entry name" value="YALI0F28677P"/>
    <property type="match status" value="1"/>
</dbReference>
<accession>A0ABR0K273</accession>
<dbReference type="EMBL" id="JAVRRG010000126">
    <property type="protein sequence ID" value="KAK5082587.1"/>
    <property type="molecule type" value="Genomic_DNA"/>
</dbReference>
<keyword evidence="3" id="KW-1185">Reference proteome</keyword>
<protein>
    <submittedName>
        <fullName evidence="2">Uncharacterized protein</fullName>
    </submittedName>
</protein>
<feature type="region of interest" description="Disordered" evidence="1">
    <location>
        <begin position="658"/>
        <end position="678"/>
    </location>
</feature>
<sequence>MSDHGLFEQQYSSSHRLSGGWIVQDDASEKGMVGRAMQVEEGAMKPPMRQEESATNAPVQTPRSASTVERQTIYDESYMERRPKKRARVSFYHFAAQTRLQQHHEHRKRFLSTRKQALQRSIALSARLRRTSSWVQDGLVEISKHQDPAGFARVFSHAHDLVDVCYSHWNNELQSIDTLQASQSTVTKPTSPLPFFGQLVPEAQKELLDLLSNLRSNPLFLVERLSSLPLSQVAILTGKPKWEASESLLASLSQNSGGSAQRRRRVQAFSKELEDYATSFERSDPLSFLLHNLYGHDTSPEAPESQLRLSTWSTVCAELLHSGSKSYNSLYWQVLEAFSAMQDWPAKTRIELFLMDVLQRGAFLINDNASPRTRLGQDALNTVQAHQFLESAVSDLYWTLIECSVGCYPTGALALAQAILGKLPDERHQADFRIDFFQKWFLNHFLKAAIMFPENENMLLKIHVSRRAREYILAPLFTRFVAKFEHFMDQDTEVNENIQNIILGMINMLDGQPVTNPYQNALSGTTSASAMPTTPVLVLCASEVVKVLETLSPQAIHSAHYSNPAVPAMRDVGRAFQNDYYSRPKTRFDMLKQALLQLTEPGTSAKDIHPCAEAWTEFHIRLDGMVIGQEPRQDPDSLGGLFKTLRLSLPQQAALRVCTGSSDPGTDDSAGHSSQWTPESTLTELFRRRLDQCQAGTQTVDSMYWRKALSQLHRHYPTTELASDDTVVLSRPLQHIQNLRESYSKNCATLEEQLGPLEKAYRTLKKQVSGFTYSLEELRLKLWYTSEIVNSHHYTDARNVALALSHMNISKLRMTTNVDPPSNASLRPSSSRSVASSFFGQRQTDTMNLLKALTEHGGPRKLADEQVDAIKQWLQQYSIDNFCKGEERFHRFCMEIFLLSRKLTGDSITESGELWSSDLFLRERSYYDVSAYGISSAPASTRPASVISDFSASATFPASRPIGRSIDSDLRSNISDDRSSYRRGSVYNLFQRSLNPQLLTPSLASSISSHGRASSASTAASDIFSQAPTSVTSASVFSRPGSILQGGLPNFGPRLVSSSREKKKFRDQLRKGLVCLLLSDLGSLVWGWGCETDAWVTSVQGSAPVIDRLHKRLYNQALVAPDIRSKIQVPRRQSTTGVPHTAGSRSDDGLPQRANNLTKEMEGDYDAALRDVLIRLSQQIDPVGKLQACVDLNTLALEQLDLQTNPTPESLEGTKEDKTIRRNSLGAGVVRSAEDSAQRLSQLSFIERANFSESQVMHHLKQQLARLKPETIFRDLQYIAVFTPPEMLDKTAAGKAFMNIGMAAIEYKVELCGSIVDVADQIMGTDSVKRRRSTSSAEQPVSRAADYWKIAALEGNRVAQRELALLYLMHPELVPVVTLPLSLSGEIFKDDMMWQKKIGNFNSRQALCLALHWMQLAAQQGDKLAQKKLDERDGRFSIR</sequence>
<feature type="compositionally biased region" description="Polar residues" evidence="1">
    <location>
        <begin position="53"/>
        <end position="70"/>
    </location>
</feature>
<evidence type="ECO:0000313" key="2">
    <source>
        <dbReference type="EMBL" id="KAK5082587.1"/>
    </source>
</evidence>
<feature type="region of interest" description="Disordered" evidence="1">
    <location>
        <begin position="43"/>
        <end position="79"/>
    </location>
</feature>
<dbReference type="PANTHER" id="PTHR42064:SF1">
    <property type="entry name" value="YALI0F28677P"/>
    <property type="match status" value="1"/>
</dbReference>
<evidence type="ECO:0000256" key="1">
    <source>
        <dbReference type="SAM" id="MobiDB-lite"/>
    </source>
</evidence>